<dbReference type="AlphaFoldDB" id="A0A0F7KD69"/>
<protein>
    <submittedName>
        <fullName evidence="4">Hydroxylamine oxidation protein HaoB</fullName>
    </submittedName>
</protein>
<keyword evidence="1" id="KW-0472">Membrane</keyword>
<keyword evidence="1" id="KW-0812">Transmembrane</keyword>
<dbReference type="EMBL" id="VNHT01000125">
    <property type="protein sequence ID" value="TYP70403.1"/>
    <property type="molecule type" value="Genomic_DNA"/>
</dbReference>
<sequence length="342" mass="39043">MSTANDKQRPPGGRWQDKLLPLLGITLVTGGFILLSWFAYLWLTPQTAPYHYQLIAEGEANQFPELELEAWPTLKVSKYEIHIAEKDQPIALAYFGQKEKEGPVLLNWENQTGEPLLALERKPSELSALASAIGKYVSPDALILAWWDTSRQIHLLSERNTLFNAHLNEPLIIPARWQQHADTIRTYESDLSHSVPTAQERDQFQRFTEALLQPPEAGAAKLRDLIGPNQEAYLVIHVSDLYKLGLLHPDKFGVAYKNFMLTGNIHGLINHMKVEMKEHDYNTYTLQSLSDRDIRAFFLADEPSTQTLMARLLPFTEKEPPLNLQAVQLVYQQGGYWVYKLP</sequence>
<gene>
    <name evidence="2" type="ORF">AAW31_01280</name>
    <name evidence="3" type="ORF">AAW31_16285</name>
    <name evidence="4" type="ORF">BCL69_11252</name>
</gene>
<dbReference type="KEGG" id="nco:AAW31_16285"/>
<evidence type="ECO:0000313" key="2">
    <source>
        <dbReference type="EMBL" id="AKH36749.1"/>
    </source>
</evidence>
<evidence type="ECO:0000313" key="4">
    <source>
        <dbReference type="EMBL" id="TYP70403.1"/>
    </source>
</evidence>
<dbReference type="Proteomes" id="UP000324176">
    <property type="component" value="Unassembled WGS sequence"/>
</dbReference>
<reference evidence="4 6" key="3">
    <citation type="submission" date="2019-07" db="EMBL/GenBank/DDBJ databases">
        <title>Active sludge and wastewater microbial communities from Klosterneuburg, Austria.</title>
        <authorList>
            <person name="Wagner M."/>
        </authorList>
    </citation>
    <scope>NUCLEOTIDE SEQUENCE [LARGE SCALE GENOMIC DNA]</scope>
    <source>
        <strain evidence="4 6">Nm2</strain>
    </source>
</reference>
<proteinExistence type="predicted"/>
<reference evidence="5" key="1">
    <citation type="submission" date="2015-05" db="EMBL/GenBank/DDBJ databases">
        <title>Draft genome of Nitrosomonas communis strain Nm2.</title>
        <authorList>
            <person name="Kozlowski J.A."/>
            <person name="Kits K.D."/>
            <person name="Stein L.Y."/>
        </authorList>
    </citation>
    <scope>NUCLEOTIDE SEQUENCE [LARGE SCALE GENOMIC DNA]</scope>
    <source>
        <strain evidence="5">Nm2</strain>
    </source>
</reference>
<evidence type="ECO:0000313" key="6">
    <source>
        <dbReference type="Proteomes" id="UP000324176"/>
    </source>
</evidence>
<name>A0A0F7KD69_9PROT</name>
<dbReference type="Proteomes" id="UP000034156">
    <property type="component" value="Chromosome"/>
</dbReference>
<dbReference type="EMBL" id="CP011451">
    <property type="protein sequence ID" value="AKH39010.1"/>
    <property type="molecule type" value="Genomic_DNA"/>
</dbReference>
<organism evidence="2 5">
    <name type="scientific">Nitrosomonas communis</name>
    <dbReference type="NCBI Taxonomy" id="44574"/>
    <lineage>
        <taxon>Bacteria</taxon>
        <taxon>Pseudomonadati</taxon>
        <taxon>Pseudomonadota</taxon>
        <taxon>Betaproteobacteria</taxon>
        <taxon>Nitrosomonadales</taxon>
        <taxon>Nitrosomonadaceae</taxon>
        <taxon>Nitrosomonas</taxon>
    </lineage>
</organism>
<dbReference type="RefSeq" id="WP_046848852.1">
    <property type="nucleotide sequence ID" value="NZ_CP011451.1"/>
</dbReference>
<dbReference type="KEGG" id="nco:AAW31_01280"/>
<keyword evidence="5" id="KW-1185">Reference proteome</keyword>
<feature type="transmembrane region" description="Helical" evidence="1">
    <location>
        <begin position="20"/>
        <end position="43"/>
    </location>
</feature>
<keyword evidence="1" id="KW-1133">Transmembrane helix</keyword>
<dbReference type="NCBIfam" id="TIGR04392">
    <property type="entry name" value="haoB_nitrify"/>
    <property type="match status" value="1"/>
</dbReference>
<dbReference type="OrthoDB" id="9781003at2"/>
<accession>A0A0F7KD69</accession>
<dbReference type="InterPro" id="IPR030891">
    <property type="entry name" value="HaoB_nitrify"/>
</dbReference>
<evidence type="ECO:0000313" key="3">
    <source>
        <dbReference type="EMBL" id="AKH39010.1"/>
    </source>
</evidence>
<dbReference type="EMBL" id="CP011451">
    <property type="protein sequence ID" value="AKH36749.1"/>
    <property type="molecule type" value="Genomic_DNA"/>
</dbReference>
<dbReference type="PATRIC" id="fig|44574.3.peg.303"/>
<evidence type="ECO:0000313" key="5">
    <source>
        <dbReference type="Proteomes" id="UP000034156"/>
    </source>
</evidence>
<reference evidence="2 5" key="2">
    <citation type="journal article" date="2016" name="Genome Announc.">
        <title>Genome Sequence of Nitrosomonas communis Strain Nm2, a Mesophilic Ammonia-Oxidizing Bacterium Isolated from Mediterranean Soil.</title>
        <authorList>
            <person name="Kozlowski J.A."/>
            <person name="Kits K.D."/>
            <person name="Stein L.Y."/>
        </authorList>
    </citation>
    <scope>NUCLEOTIDE SEQUENCE [LARGE SCALE GENOMIC DNA]</scope>
    <source>
        <strain evidence="2 5">Nm2</strain>
    </source>
</reference>
<evidence type="ECO:0000256" key="1">
    <source>
        <dbReference type="SAM" id="Phobius"/>
    </source>
</evidence>